<dbReference type="InterPro" id="IPR036390">
    <property type="entry name" value="WH_DNA-bd_sf"/>
</dbReference>
<feature type="domain" description="HTH gntR-type" evidence="4">
    <location>
        <begin position="12"/>
        <end position="80"/>
    </location>
</feature>
<evidence type="ECO:0000313" key="6">
    <source>
        <dbReference type="Proteomes" id="UP001431429"/>
    </source>
</evidence>
<dbReference type="Pfam" id="PF00392">
    <property type="entry name" value="GntR"/>
    <property type="match status" value="1"/>
</dbReference>
<dbReference type="CDD" id="cd07377">
    <property type="entry name" value="WHTH_GntR"/>
    <property type="match status" value="1"/>
</dbReference>
<evidence type="ECO:0000256" key="2">
    <source>
        <dbReference type="ARBA" id="ARBA00023125"/>
    </source>
</evidence>
<dbReference type="InterPro" id="IPR036388">
    <property type="entry name" value="WH-like_DNA-bd_sf"/>
</dbReference>
<dbReference type="InterPro" id="IPR000524">
    <property type="entry name" value="Tscrpt_reg_HTH_GntR"/>
</dbReference>
<evidence type="ECO:0000259" key="4">
    <source>
        <dbReference type="PROSITE" id="PS50949"/>
    </source>
</evidence>
<dbReference type="Gene3D" id="1.10.10.10">
    <property type="entry name" value="Winged helix-like DNA-binding domain superfamily/Winged helix DNA-binding domain"/>
    <property type="match status" value="1"/>
</dbReference>
<organism evidence="5 6">
    <name type="scientific">Streptomyces albipurpureus</name>
    <dbReference type="NCBI Taxonomy" id="2897419"/>
    <lineage>
        <taxon>Bacteria</taxon>
        <taxon>Bacillati</taxon>
        <taxon>Actinomycetota</taxon>
        <taxon>Actinomycetes</taxon>
        <taxon>Kitasatosporales</taxon>
        <taxon>Streptomycetaceae</taxon>
        <taxon>Streptomyces</taxon>
    </lineage>
</organism>
<proteinExistence type="predicted"/>
<dbReference type="SUPFAM" id="SSF46785">
    <property type="entry name" value="Winged helix' DNA-binding domain"/>
    <property type="match status" value="1"/>
</dbReference>
<evidence type="ECO:0000256" key="3">
    <source>
        <dbReference type="ARBA" id="ARBA00023163"/>
    </source>
</evidence>
<sequence>MAAREIDPRAPEPPYRQIAADLGGEIERGELAPGRPVPSEKELVERYGVARNTVRSALAVLRASGHVYTVPSRGTYVADRPVADPREGDE</sequence>
<gene>
    <name evidence="5" type="ORF">NBG84_11640</name>
</gene>
<name>A0ABT0UKP6_9ACTN</name>
<dbReference type="RefSeq" id="WP_250919278.1">
    <property type="nucleotide sequence ID" value="NZ_JAMQAW010000009.1"/>
</dbReference>
<dbReference type="PANTHER" id="PTHR44846:SF17">
    <property type="entry name" value="GNTR-FAMILY TRANSCRIPTIONAL REGULATOR"/>
    <property type="match status" value="1"/>
</dbReference>
<protein>
    <submittedName>
        <fullName evidence="5">Winged helix-turn-helix domain-containing protein</fullName>
    </submittedName>
</protein>
<keyword evidence="3" id="KW-0804">Transcription</keyword>
<dbReference type="Proteomes" id="UP001431429">
    <property type="component" value="Unassembled WGS sequence"/>
</dbReference>
<evidence type="ECO:0000313" key="5">
    <source>
        <dbReference type="EMBL" id="MCM2388936.1"/>
    </source>
</evidence>
<dbReference type="PRINTS" id="PR00035">
    <property type="entry name" value="HTHGNTR"/>
</dbReference>
<comment type="caution">
    <text evidence="5">The sequence shown here is derived from an EMBL/GenBank/DDBJ whole genome shotgun (WGS) entry which is preliminary data.</text>
</comment>
<keyword evidence="2" id="KW-0238">DNA-binding</keyword>
<dbReference type="SMART" id="SM00345">
    <property type="entry name" value="HTH_GNTR"/>
    <property type="match status" value="1"/>
</dbReference>
<dbReference type="InterPro" id="IPR050679">
    <property type="entry name" value="Bact_HTH_transcr_reg"/>
</dbReference>
<reference evidence="5" key="1">
    <citation type="submission" date="2022-06" db="EMBL/GenBank/DDBJ databases">
        <title>Genome public.</title>
        <authorList>
            <person name="Sun Q."/>
        </authorList>
    </citation>
    <scope>NUCLEOTIDE SEQUENCE</scope>
    <source>
        <strain evidence="5">CWNU-1</strain>
    </source>
</reference>
<keyword evidence="1" id="KW-0805">Transcription regulation</keyword>
<dbReference type="PROSITE" id="PS50949">
    <property type="entry name" value="HTH_GNTR"/>
    <property type="match status" value="1"/>
</dbReference>
<dbReference type="PANTHER" id="PTHR44846">
    <property type="entry name" value="MANNOSYL-D-GLYCERATE TRANSPORT/METABOLISM SYSTEM REPRESSOR MNGR-RELATED"/>
    <property type="match status" value="1"/>
</dbReference>
<accession>A0ABT0UKP6</accession>
<keyword evidence="6" id="KW-1185">Reference proteome</keyword>
<evidence type="ECO:0000256" key="1">
    <source>
        <dbReference type="ARBA" id="ARBA00023015"/>
    </source>
</evidence>
<dbReference type="EMBL" id="JAMQAW010000009">
    <property type="protein sequence ID" value="MCM2388936.1"/>
    <property type="molecule type" value="Genomic_DNA"/>
</dbReference>